<evidence type="ECO:0000256" key="3">
    <source>
        <dbReference type="ARBA" id="ARBA00022723"/>
    </source>
</evidence>
<dbReference type="Proteomes" id="UP000030598">
    <property type="component" value="Unassembled WGS sequence"/>
</dbReference>
<keyword evidence="5 9" id="KW-0378">Hydrolase</keyword>
<dbReference type="GO" id="GO:0004534">
    <property type="term" value="F:5'-3' RNA exonuclease activity"/>
    <property type="evidence" value="ECO:0007669"/>
    <property type="project" value="UniProtKB-UniRule"/>
</dbReference>
<feature type="compositionally biased region" description="Low complexity" evidence="10">
    <location>
        <begin position="598"/>
        <end position="609"/>
    </location>
</feature>
<feature type="domain" description="Metallo-beta-lactamase" evidence="11">
    <location>
        <begin position="38"/>
        <end position="235"/>
    </location>
</feature>
<name>A0A0A1ZC45_PROMR</name>
<dbReference type="PROSITE" id="PS01292">
    <property type="entry name" value="UPF0036"/>
    <property type="match status" value="1"/>
</dbReference>
<feature type="region of interest" description="Disordered" evidence="10">
    <location>
        <begin position="1"/>
        <end position="24"/>
    </location>
</feature>
<dbReference type="NCBIfam" id="TIGR00649">
    <property type="entry name" value="MG423"/>
    <property type="match status" value="1"/>
</dbReference>
<organism evidence="12 13">
    <name type="scientific">Prochlorococcus marinus str. GP2</name>
    <dbReference type="NCBI Taxonomy" id="59925"/>
    <lineage>
        <taxon>Bacteria</taxon>
        <taxon>Bacillati</taxon>
        <taxon>Cyanobacteriota</taxon>
        <taxon>Cyanophyceae</taxon>
        <taxon>Synechococcales</taxon>
        <taxon>Prochlorococcaceae</taxon>
        <taxon>Prochlorococcus</taxon>
    </lineage>
</organism>
<dbReference type="Gene3D" id="3.40.50.10710">
    <property type="entry name" value="Metallo-hydrolase/oxidoreductase"/>
    <property type="match status" value="1"/>
</dbReference>
<dbReference type="EC" id="3.1.-.-" evidence="9"/>
<proteinExistence type="inferred from homology"/>
<dbReference type="PANTHER" id="PTHR43694">
    <property type="entry name" value="RIBONUCLEASE J"/>
    <property type="match status" value="1"/>
</dbReference>
<feature type="region of interest" description="Disordered" evidence="10">
    <location>
        <begin position="596"/>
        <end position="661"/>
    </location>
</feature>
<dbReference type="InterPro" id="IPR030854">
    <property type="entry name" value="RNase_J_bac"/>
</dbReference>
<dbReference type="GO" id="GO:0003723">
    <property type="term" value="F:RNA binding"/>
    <property type="evidence" value="ECO:0007669"/>
    <property type="project" value="UniProtKB-UniRule"/>
</dbReference>
<dbReference type="InterPro" id="IPR001279">
    <property type="entry name" value="Metallo-B-lactamas"/>
</dbReference>
<dbReference type="InterPro" id="IPR001587">
    <property type="entry name" value="RNase_J_CS"/>
</dbReference>
<feature type="compositionally biased region" description="Polar residues" evidence="10">
    <location>
        <begin position="628"/>
        <end position="639"/>
    </location>
</feature>
<keyword evidence="2 9" id="KW-0540">Nuclease</keyword>
<keyword evidence="4 9" id="KW-0255">Endonuclease</keyword>
<comment type="function">
    <text evidence="9">An RNase that has 5'-3' exonuclease and possibly endonuclease activity. Involved in maturation of rRNA and in some organisms also mRNA maturation and/or decay.</text>
</comment>
<evidence type="ECO:0000256" key="5">
    <source>
        <dbReference type="ARBA" id="ARBA00022801"/>
    </source>
</evidence>
<dbReference type="InterPro" id="IPR004613">
    <property type="entry name" value="RNase_J"/>
</dbReference>
<comment type="subunit">
    <text evidence="9">Homodimer, may be a subunit of the RNA degradosome.</text>
</comment>
<dbReference type="InterPro" id="IPR036866">
    <property type="entry name" value="RibonucZ/Hydroxyglut_hydro"/>
</dbReference>
<evidence type="ECO:0000313" key="12">
    <source>
        <dbReference type="EMBL" id="KGF85714.1"/>
    </source>
</evidence>
<dbReference type="STRING" id="59925.EU91_1817"/>
<dbReference type="OrthoDB" id="9758375at2"/>
<dbReference type="Gene3D" id="3.10.20.580">
    <property type="match status" value="1"/>
</dbReference>
<dbReference type="EMBL" id="JNAH01000008">
    <property type="protein sequence ID" value="KGF85714.1"/>
    <property type="molecule type" value="Genomic_DNA"/>
</dbReference>
<dbReference type="GO" id="GO:0006364">
    <property type="term" value="P:rRNA processing"/>
    <property type="evidence" value="ECO:0007669"/>
    <property type="project" value="UniProtKB-UniRule"/>
</dbReference>
<dbReference type="Pfam" id="PF17770">
    <property type="entry name" value="RNase_J_C"/>
    <property type="match status" value="1"/>
</dbReference>
<dbReference type="GO" id="GO:0004521">
    <property type="term" value="F:RNA endonuclease activity"/>
    <property type="evidence" value="ECO:0007669"/>
    <property type="project" value="UniProtKB-UniRule"/>
</dbReference>
<feature type="binding site" evidence="9">
    <location>
        <begin position="384"/>
        <end position="388"/>
    </location>
    <ligand>
        <name>substrate</name>
    </ligand>
</feature>
<dbReference type="PANTHER" id="PTHR43694:SF1">
    <property type="entry name" value="RIBONUCLEASE J"/>
    <property type="match status" value="1"/>
</dbReference>
<keyword evidence="7 9" id="KW-0269">Exonuclease</keyword>
<dbReference type="InterPro" id="IPR042173">
    <property type="entry name" value="RNase_J_2"/>
</dbReference>
<evidence type="ECO:0000256" key="4">
    <source>
        <dbReference type="ARBA" id="ARBA00022759"/>
    </source>
</evidence>
<dbReference type="InterPro" id="IPR055132">
    <property type="entry name" value="RNase_J_b_CASP"/>
</dbReference>
<feature type="compositionally biased region" description="Polar residues" evidence="10">
    <location>
        <begin position="1"/>
        <end position="11"/>
    </location>
</feature>
<evidence type="ECO:0000259" key="11">
    <source>
        <dbReference type="SMART" id="SM00849"/>
    </source>
</evidence>
<dbReference type="AlphaFoldDB" id="A0A0A1ZC45"/>
<keyword evidence="9" id="KW-0698">rRNA processing</keyword>
<dbReference type="Gene3D" id="3.60.15.10">
    <property type="entry name" value="Ribonuclease Z/Hydroxyacylglutathione hydrolase-like"/>
    <property type="match status" value="1"/>
</dbReference>
<gene>
    <name evidence="9" type="primary">rnj</name>
    <name evidence="12" type="ORF">EU91_1817</name>
</gene>
<feature type="compositionally biased region" description="Basic residues" evidence="10">
    <location>
        <begin position="652"/>
        <end position="661"/>
    </location>
</feature>
<keyword evidence="1 9" id="KW-0963">Cytoplasm</keyword>
<evidence type="ECO:0000256" key="10">
    <source>
        <dbReference type="SAM" id="MobiDB-lite"/>
    </source>
</evidence>
<evidence type="ECO:0000256" key="8">
    <source>
        <dbReference type="ARBA" id="ARBA00022884"/>
    </source>
</evidence>
<dbReference type="SMART" id="SM00849">
    <property type="entry name" value="Lactamase_B"/>
    <property type="match status" value="1"/>
</dbReference>
<dbReference type="Pfam" id="PF22505">
    <property type="entry name" value="RNase_J_b_CASP"/>
    <property type="match status" value="1"/>
</dbReference>
<evidence type="ECO:0000256" key="6">
    <source>
        <dbReference type="ARBA" id="ARBA00022833"/>
    </source>
</evidence>
<evidence type="ECO:0000256" key="1">
    <source>
        <dbReference type="ARBA" id="ARBA00022490"/>
    </source>
</evidence>
<dbReference type="SUPFAM" id="SSF56281">
    <property type="entry name" value="Metallo-hydrolase/oxidoreductase"/>
    <property type="match status" value="1"/>
</dbReference>
<evidence type="ECO:0000256" key="7">
    <source>
        <dbReference type="ARBA" id="ARBA00022839"/>
    </source>
</evidence>
<dbReference type="GO" id="GO:0008270">
    <property type="term" value="F:zinc ion binding"/>
    <property type="evidence" value="ECO:0007669"/>
    <property type="project" value="InterPro"/>
</dbReference>
<comment type="similarity">
    <text evidence="9">Belongs to the metallo-beta-lactamase superfamily. RNA-metabolizing metallo-beta-lactamase-like family. Bacterial RNase J subfamily.</text>
</comment>
<evidence type="ECO:0000256" key="9">
    <source>
        <dbReference type="HAMAP-Rule" id="MF_01491"/>
    </source>
</evidence>
<dbReference type="RefSeq" id="WP_032525159.1">
    <property type="nucleotide sequence ID" value="NZ_CP138934.1"/>
</dbReference>
<evidence type="ECO:0000313" key="13">
    <source>
        <dbReference type="Proteomes" id="UP000030598"/>
    </source>
</evidence>
<keyword evidence="3" id="KW-0479">Metal-binding</keyword>
<dbReference type="Pfam" id="PF07521">
    <property type="entry name" value="RMMBL"/>
    <property type="match status" value="1"/>
</dbReference>
<dbReference type="HAMAP" id="MF_01491">
    <property type="entry name" value="RNase_J_bact"/>
    <property type="match status" value="1"/>
</dbReference>
<accession>A0A0A1ZC45</accession>
<dbReference type="eggNOG" id="COG0595">
    <property type="taxonomic scope" value="Bacteria"/>
</dbReference>
<keyword evidence="8 9" id="KW-0694">RNA-binding</keyword>
<dbReference type="CDD" id="cd07714">
    <property type="entry name" value="RNaseJ_MBL-fold"/>
    <property type="match status" value="1"/>
</dbReference>
<sequence>MQSSTNSTVNRSTHDSSRSKSNTPALRVIPLGGLHEIGKNTCVFEYGDELMLVDAGLAFPSDGMHGVNVVMPDTTFLKENQRRIKGMIVTHGHEDHIGGISHHLKHFNIPIIYGPRLAMSMLRGKMEEAGVSDRTTIQTVNPRDVVKVGQHFSVEFIRNTHSICDSFSLAVTTPVGTIIFTGDFKFDHMPVDGEQFDIERMVHYGEKGVLCMFSDSTNAEVPGFCPSEKTIYPSLEKHIAEAKERVILTTFASSVHRVTMILELAMKHGRKVGLLGRSMINVIAKARDIGYMKCPDDLFVPIKQIRDLPDRETLLLMTGSQGEPLAALSRISRGEHQHVRLKTTDTVIFSASPIPGNTISVVNTIDRLMKLGAKVVYGKGENIHVSGHGFQEDQKLMLALAKPKFFVPVHGEHRMLVCHGKSAQTMGVPKDNILIIENGDVVELTPNSIQKGDPVKAGVELLDNSRNGIVDARVLKERQQLAGDGVVTVLAPISTDGKMVAPPRVNLRGVVTTAEPRKMSMWTEREISWVLENRWKQLSRQTGPNNFEVDWIGVQREIENGLSRRMRRELQVEPLILCLVQPAPSGTRAYIPKITEEQNFSNRNRNNNNFHKKSNNNHPNSSNNPQNTQKSPKVSQNPLAETATEDSFEGRTRRRRSAVTS</sequence>
<comment type="subcellular location">
    <subcellularLocation>
        <location evidence="9">Cytoplasm</location>
    </subcellularLocation>
</comment>
<dbReference type="Pfam" id="PF00753">
    <property type="entry name" value="Lactamase_B"/>
    <property type="match status" value="1"/>
</dbReference>
<protein>
    <recommendedName>
        <fullName evidence="9">Ribonuclease J</fullName>
        <shortName evidence="9">RNase J</shortName>
        <ecNumber evidence="9">3.1.-.-</ecNumber>
    </recommendedName>
</protein>
<comment type="caution">
    <text evidence="12">The sequence shown here is derived from an EMBL/GenBank/DDBJ whole genome shotgun (WGS) entry which is preliminary data.</text>
</comment>
<dbReference type="GO" id="GO:0005737">
    <property type="term" value="C:cytoplasm"/>
    <property type="evidence" value="ECO:0007669"/>
    <property type="project" value="UniProtKB-SubCell"/>
</dbReference>
<dbReference type="InterPro" id="IPR041636">
    <property type="entry name" value="RNase_J_C"/>
</dbReference>
<feature type="compositionally biased region" description="Low complexity" evidence="10">
    <location>
        <begin position="616"/>
        <end position="627"/>
    </location>
</feature>
<reference evidence="13" key="1">
    <citation type="journal article" date="2014" name="Sci. Data">
        <title>Genomes of diverse isolates of the marine cyanobacterium Prochlorococcus.</title>
        <authorList>
            <person name="Biller S."/>
            <person name="Berube P."/>
            <person name="Thompson J."/>
            <person name="Kelly L."/>
            <person name="Roggensack S."/>
            <person name="Awad L."/>
            <person name="Roache-Johnson K."/>
            <person name="Ding H."/>
            <person name="Giovannoni S.J."/>
            <person name="Moore L.R."/>
            <person name="Chisholm S.W."/>
        </authorList>
    </citation>
    <scope>NUCLEOTIDE SEQUENCE [LARGE SCALE GENOMIC DNA]</scope>
    <source>
        <strain evidence="13">GP2</strain>
    </source>
</reference>
<evidence type="ECO:0000256" key="2">
    <source>
        <dbReference type="ARBA" id="ARBA00022722"/>
    </source>
</evidence>
<keyword evidence="6" id="KW-0862">Zinc</keyword>
<dbReference type="InterPro" id="IPR011108">
    <property type="entry name" value="RMMBL"/>
</dbReference>